<sequence length="357" mass="40170">MEAMGSNQRDIMEQQKLLNLPVGFRFHPSDEELVIYYLVQKVLDSCFTTIAIGEADLNKCEPWDLPWMAKFGEKEWYFFCMRDRKYPTGQRTNRATVAGYWKATGKDKEIHKGKALIGMKKTLVFYKGRAPQGEKTNWVMHEYRLESDEHPVLNLPKNVMNDWALCRVFRKKNSGRKVHIPEMVSFNSFGQDMPPLMDSSSYNSVMGDSSHSQATTGFSDPNHSVDQKAQDENIADSVNNIMFASKYASNNPSEISPASWTFAKPAAPMPHQSLQVGNPQGSDYYMLQDQSMLGMLIGNQGPSTGQGTQKAQDKDSLDADMPSAMFNNEMLQGSFANQEFPPASTGHAFDGSDFWGF</sequence>
<evidence type="ECO:0000256" key="3">
    <source>
        <dbReference type="ARBA" id="ARBA00023163"/>
    </source>
</evidence>
<dbReference type="PROSITE" id="PS51005">
    <property type="entry name" value="NAC"/>
    <property type="match status" value="1"/>
</dbReference>
<dbReference type="GO" id="GO:0000976">
    <property type="term" value="F:transcription cis-regulatory region binding"/>
    <property type="evidence" value="ECO:0007669"/>
    <property type="project" value="UniProtKB-ARBA"/>
</dbReference>
<feature type="region of interest" description="Disordered" evidence="5">
    <location>
        <begin position="299"/>
        <end position="318"/>
    </location>
</feature>
<evidence type="ECO:0000313" key="8">
    <source>
        <dbReference type="Proteomes" id="UP001603857"/>
    </source>
</evidence>
<keyword evidence="2" id="KW-0238">DNA-binding</keyword>
<dbReference type="InterPro" id="IPR036093">
    <property type="entry name" value="NAC_dom_sf"/>
</dbReference>
<dbReference type="SUPFAM" id="SSF101941">
    <property type="entry name" value="NAC domain"/>
    <property type="match status" value="1"/>
</dbReference>
<keyword evidence="8" id="KW-1185">Reference proteome</keyword>
<dbReference type="InterPro" id="IPR003441">
    <property type="entry name" value="NAC-dom"/>
</dbReference>
<dbReference type="PANTHER" id="PTHR31744">
    <property type="entry name" value="PROTEIN CUP-SHAPED COTYLEDON 2-RELATED"/>
    <property type="match status" value="1"/>
</dbReference>
<organism evidence="7 8">
    <name type="scientific">Flemingia macrophylla</name>
    <dbReference type="NCBI Taxonomy" id="520843"/>
    <lineage>
        <taxon>Eukaryota</taxon>
        <taxon>Viridiplantae</taxon>
        <taxon>Streptophyta</taxon>
        <taxon>Embryophyta</taxon>
        <taxon>Tracheophyta</taxon>
        <taxon>Spermatophyta</taxon>
        <taxon>Magnoliopsida</taxon>
        <taxon>eudicotyledons</taxon>
        <taxon>Gunneridae</taxon>
        <taxon>Pentapetalae</taxon>
        <taxon>rosids</taxon>
        <taxon>fabids</taxon>
        <taxon>Fabales</taxon>
        <taxon>Fabaceae</taxon>
        <taxon>Papilionoideae</taxon>
        <taxon>50 kb inversion clade</taxon>
        <taxon>NPAAA clade</taxon>
        <taxon>indigoferoid/millettioid clade</taxon>
        <taxon>Phaseoleae</taxon>
        <taxon>Flemingia</taxon>
    </lineage>
</organism>
<reference evidence="7 8" key="1">
    <citation type="submission" date="2024-08" db="EMBL/GenBank/DDBJ databases">
        <title>Insights into the chromosomal genome structure of Flemingia macrophylla.</title>
        <authorList>
            <person name="Ding Y."/>
            <person name="Zhao Y."/>
            <person name="Bi W."/>
            <person name="Wu M."/>
            <person name="Zhao G."/>
            <person name="Gong Y."/>
            <person name="Li W."/>
            <person name="Zhang P."/>
        </authorList>
    </citation>
    <scope>NUCLEOTIDE SEQUENCE [LARGE SCALE GENOMIC DNA]</scope>
    <source>
        <strain evidence="7">DYQJB</strain>
        <tissue evidence="7">Leaf</tissue>
    </source>
</reference>
<accession>A0ABD1MI82</accession>
<keyword evidence="1" id="KW-0805">Transcription regulation</keyword>
<evidence type="ECO:0000256" key="2">
    <source>
        <dbReference type="ARBA" id="ARBA00023125"/>
    </source>
</evidence>
<feature type="region of interest" description="Disordered" evidence="5">
    <location>
        <begin position="204"/>
        <end position="228"/>
    </location>
</feature>
<evidence type="ECO:0000256" key="5">
    <source>
        <dbReference type="SAM" id="MobiDB-lite"/>
    </source>
</evidence>
<feature type="domain" description="NAC" evidence="6">
    <location>
        <begin position="20"/>
        <end position="171"/>
    </location>
</feature>
<proteinExistence type="predicted"/>
<evidence type="ECO:0000256" key="1">
    <source>
        <dbReference type="ARBA" id="ARBA00023015"/>
    </source>
</evidence>
<dbReference type="Proteomes" id="UP001603857">
    <property type="component" value="Unassembled WGS sequence"/>
</dbReference>
<feature type="compositionally biased region" description="Polar residues" evidence="5">
    <location>
        <begin position="204"/>
        <end position="222"/>
    </location>
</feature>
<keyword evidence="3" id="KW-0804">Transcription</keyword>
<dbReference type="FunFam" id="2.170.150.80:FF:000006">
    <property type="entry name" value="NAC domain-containing protein 100-like"/>
    <property type="match status" value="1"/>
</dbReference>
<gene>
    <name evidence="7" type="ORF">Fmac_016710</name>
</gene>
<evidence type="ECO:0000259" key="6">
    <source>
        <dbReference type="PROSITE" id="PS51005"/>
    </source>
</evidence>
<evidence type="ECO:0000256" key="4">
    <source>
        <dbReference type="ARBA" id="ARBA00023242"/>
    </source>
</evidence>
<dbReference type="EMBL" id="JBGMDY010000005">
    <property type="protein sequence ID" value="KAL2335497.1"/>
    <property type="molecule type" value="Genomic_DNA"/>
</dbReference>
<dbReference type="PANTHER" id="PTHR31744:SF219">
    <property type="entry name" value="NAC DOMAIN-CONTAINING PROTEIN 4"/>
    <property type="match status" value="1"/>
</dbReference>
<keyword evidence="4" id="KW-0539">Nucleus</keyword>
<dbReference type="AlphaFoldDB" id="A0ABD1MI82"/>
<evidence type="ECO:0000313" key="7">
    <source>
        <dbReference type="EMBL" id="KAL2335497.1"/>
    </source>
</evidence>
<dbReference type="Pfam" id="PF02365">
    <property type="entry name" value="NAM"/>
    <property type="match status" value="1"/>
</dbReference>
<feature type="compositionally biased region" description="Polar residues" evidence="5">
    <location>
        <begin position="300"/>
        <end position="310"/>
    </location>
</feature>
<protein>
    <recommendedName>
        <fullName evidence="6">NAC domain-containing protein</fullName>
    </recommendedName>
</protein>
<dbReference type="Gene3D" id="2.170.150.80">
    <property type="entry name" value="NAC domain"/>
    <property type="match status" value="1"/>
</dbReference>
<comment type="caution">
    <text evidence="7">The sequence shown here is derived from an EMBL/GenBank/DDBJ whole genome shotgun (WGS) entry which is preliminary data.</text>
</comment>
<name>A0ABD1MI82_9FABA</name>